<dbReference type="AlphaFoldDB" id="A0A1H2KY35"/>
<dbReference type="STRING" id="419479.SAMN04488563_4569"/>
<accession>A0A1H2KY35</accession>
<evidence type="ECO:0000313" key="2">
    <source>
        <dbReference type="Proteomes" id="UP000182977"/>
    </source>
</evidence>
<dbReference type="EMBL" id="LT629791">
    <property type="protein sequence ID" value="SDU73589.1"/>
    <property type="molecule type" value="Genomic_DNA"/>
</dbReference>
<sequence length="197" mass="21721">MGVIFSSFTMSLDGFVAYPDDSVGALFDWYNSGDVEVRPAGYPITFRMSEASAAYWHQNETEGVFIAGRRIFDHANGWGGKPPNDSPTFVVTHRPPPANWPPIPDAPFTFVDSVQSALEQARAIAGGKDIGVAGPNIAQQCVNLGVLEEIRIDLVPILMRDGVRYLDNIENERTHLELLQVVEGKNVTHLRYGVSYD</sequence>
<gene>
    <name evidence="1" type="ORF">SAMN04488563_4569</name>
</gene>
<protein>
    <submittedName>
        <fullName evidence="1">Dihydrofolate reductase</fullName>
    </submittedName>
</protein>
<dbReference type="RefSeq" id="WP_046772699.1">
    <property type="nucleotide sequence ID" value="NZ_LBMC01000073.1"/>
</dbReference>
<dbReference type="Proteomes" id="UP000182977">
    <property type="component" value="Chromosome I"/>
</dbReference>
<name>A0A1H2KY35_9ACTN</name>
<keyword evidence="2" id="KW-1185">Reference proteome</keyword>
<dbReference type="SUPFAM" id="SSF53597">
    <property type="entry name" value="Dihydrofolate reductase-like"/>
    <property type="match status" value="1"/>
</dbReference>
<proteinExistence type="predicted"/>
<reference evidence="2" key="1">
    <citation type="submission" date="2016-10" db="EMBL/GenBank/DDBJ databases">
        <authorList>
            <person name="Varghese N."/>
            <person name="Submissions S."/>
        </authorList>
    </citation>
    <scope>NUCLEOTIDE SEQUENCE [LARGE SCALE GENOMIC DNA]</scope>
    <source>
        <strain evidence="2">DSM 45079</strain>
    </source>
</reference>
<dbReference type="OrthoDB" id="3820697at2"/>
<organism evidence="1 2">
    <name type="scientific">Jiangella alkaliphila</name>
    <dbReference type="NCBI Taxonomy" id="419479"/>
    <lineage>
        <taxon>Bacteria</taxon>
        <taxon>Bacillati</taxon>
        <taxon>Actinomycetota</taxon>
        <taxon>Actinomycetes</taxon>
        <taxon>Jiangellales</taxon>
        <taxon>Jiangellaceae</taxon>
        <taxon>Jiangella</taxon>
    </lineage>
</organism>
<dbReference type="InterPro" id="IPR024072">
    <property type="entry name" value="DHFR-like_dom_sf"/>
</dbReference>
<dbReference type="Gene3D" id="3.40.430.10">
    <property type="entry name" value="Dihydrofolate Reductase, subunit A"/>
    <property type="match status" value="1"/>
</dbReference>
<evidence type="ECO:0000313" key="1">
    <source>
        <dbReference type="EMBL" id="SDU73589.1"/>
    </source>
</evidence>